<organism evidence="2 3">
    <name type="scientific">Hymenobacter glaciei</name>
    <dbReference type="NCBI Taxonomy" id="877209"/>
    <lineage>
        <taxon>Bacteria</taxon>
        <taxon>Pseudomonadati</taxon>
        <taxon>Bacteroidota</taxon>
        <taxon>Cytophagia</taxon>
        <taxon>Cytophagales</taxon>
        <taxon>Hymenobacteraceae</taxon>
        <taxon>Hymenobacter</taxon>
    </lineage>
</organism>
<accession>A0ABP7TTB9</accession>
<dbReference type="EMBL" id="BAABDK010000011">
    <property type="protein sequence ID" value="GAA4030705.1"/>
    <property type="molecule type" value="Genomic_DNA"/>
</dbReference>
<keyword evidence="3" id="KW-1185">Reference proteome</keyword>
<keyword evidence="1" id="KW-0732">Signal</keyword>
<name>A0ABP7TTB9_9BACT</name>
<proteinExistence type="predicted"/>
<evidence type="ECO:0000256" key="1">
    <source>
        <dbReference type="SAM" id="SignalP"/>
    </source>
</evidence>
<feature type="signal peptide" evidence="1">
    <location>
        <begin position="1"/>
        <end position="24"/>
    </location>
</feature>
<comment type="caution">
    <text evidence="2">The sequence shown here is derived from an EMBL/GenBank/DDBJ whole genome shotgun (WGS) entry which is preliminary data.</text>
</comment>
<evidence type="ECO:0008006" key="4">
    <source>
        <dbReference type="Google" id="ProtNLM"/>
    </source>
</evidence>
<dbReference type="Proteomes" id="UP001501469">
    <property type="component" value="Unassembled WGS sequence"/>
</dbReference>
<evidence type="ECO:0000313" key="2">
    <source>
        <dbReference type="EMBL" id="GAA4030705.1"/>
    </source>
</evidence>
<protein>
    <recommendedName>
        <fullName evidence="4">DUF1735 domain-containing protein</fullName>
    </recommendedName>
</protein>
<dbReference type="RefSeq" id="WP_345052006.1">
    <property type="nucleotide sequence ID" value="NZ_BAABDK010000011.1"/>
</dbReference>
<feature type="chain" id="PRO_5046099796" description="DUF1735 domain-containing protein" evidence="1">
    <location>
        <begin position="25"/>
        <end position="184"/>
    </location>
</feature>
<reference evidence="3" key="1">
    <citation type="journal article" date="2019" name="Int. J. Syst. Evol. Microbiol.">
        <title>The Global Catalogue of Microorganisms (GCM) 10K type strain sequencing project: providing services to taxonomists for standard genome sequencing and annotation.</title>
        <authorList>
            <consortium name="The Broad Institute Genomics Platform"/>
            <consortium name="The Broad Institute Genome Sequencing Center for Infectious Disease"/>
            <person name="Wu L."/>
            <person name="Ma J."/>
        </authorList>
    </citation>
    <scope>NUCLEOTIDE SEQUENCE [LARGE SCALE GENOMIC DNA]</scope>
    <source>
        <strain evidence="3">JCM 17225</strain>
    </source>
</reference>
<evidence type="ECO:0000313" key="3">
    <source>
        <dbReference type="Proteomes" id="UP001501469"/>
    </source>
</evidence>
<sequence>MKKQLINLFVLVLLAASAVSCKKAYDNNNLDPLAPSYADIPVTVTNFNIFERFPVFFATAPAGSFSITFSIPADKGKIKEITKVTTGNNGLRDLQSGAPTVLYNYNPATTTAAPIQGNGSNTITFTSDLDTYSKYRTRVGAGVATVNPVVSTNPQAPTQIEYYFLLTLENGTTIIPERVRVRVL</sequence>
<gene>
    <name evidence="2" type="ORF">GCM10022409_13620</name>
</gene>
<dbReference type="PROSITE" id="PS51257">
    <property type="entry name" value="PROKAR_LIPOPROTEIN"/>
    <property type="match status" value="1"/>
</dbReference>